<evidence type="ECO:0000313" key="4">
    <source>
        <dbReference type="EMBL" id="GGE27390.1"/>
    </source>
</evidence>
<dbReference type="InterPro" id="IPR011990">
    <property type="entry name" value="TPR-like_helical_dom_sf"/>
</dbReference>
<reference evidence="5" key="1">
    <citation type="journal article" date="2019" name="Int. J. Syst. Evol. Microbiol.">
        <title>The Global Catalogue of Microorganisms (GCM) 10K type strain sequencing project: providing services to taxonomists for standard genome sequencing and annotation.</title>
        <authorList>
            <consortium name="The Broad Institute Genomics Platform"/>
            <consortium name="The Broad Institute Genome Sequencing Center for Infectious Disease"/>
            <person name="Wu L."/>
            <person name="Ma J."/>
        </authorList>
    </citation>
    <scope>NUCLEOTIDE SEQUENCE [LARGE SCALE GENOMIC DNA]</scope>
    <source>
        <strain evidence="5">CGMCC 1.12931</strain>
    </source>
</reference>
<evidence type="ECO:0008006" key="6">
    <source>
        <dbReference type="Google" id="ProtNLM"/>
    </source>
</evidence>
<feature type="repeat" description="TPR" evidence="3">
    <location>
        <begin position="167"/>
        <end position="200"/>
    </location>
</feature>
<dbReference type="EMBL" id="BMGM01000002">
    <property type="protein sequence ID" value="GGE27390.1"/>
    <property type="molecule type" value="Genomic_DNA"/>
</dbReference>
<keyword evidence="2 3" id="KW-0802">TPR repeat</keyword>
<dbReference type="InterPro" id="IPR019734">
    <property type="entry name" value="TPR_rpt"/>
</dbReference>
<dbReference type="Pfam" id="PF07719">
    <property type="entry name" value="TPR_2"/>
    <property type="match status" value="1"/>
</dbReference>
<protein>
    <recommendedName>
        <fullName evidence="6">Tetratricopeptide repeat protein</fullName>
    </recommendedName>
</protein>
<evidence type="ECO:0000256" key="2">
    <source>
        <dbReference type="ARBA" id="ARBA00022803"/>
    </source>
</evidence>
<gene>
    <name evidence="4" type="ORF">GCM10010832_05110</name>
</gene>
<evidence type="ECO:0000313" key="5">
    <source>
        <dbReference type="Proteomes" id="UP000599179"/>
    </source>
</evidence>
<sequence>MNIFMLLLIVIAHLKKHSMTNISTLERLTKENPLDYGYWNDLGIEYKKQGRQKDAIISYLNGVNAIFQSIYLQLKNSKDNEFFGVESLGDKANHKFWLDRVIDCITAYSKADGVSNIRFPNGQTAIKFSDQITYGGLLFFDQENIRYVLPNLIHTFADCLTWNKIYSTYLNNIGVAYAEKGDNDKAREYFRESIAFTPKGTDYPNPIIGLRELKD</sequence>
<name>A0ABQ1SCJ1_9FLAO</name>
<keyword evidence="5" id="KW-1185">Reference proteome</keyword>
<keyword evidence="1" id="KW-0677">Repeat</keyword>
<dbReference type="PROSITE" id="PS50005">
    <property type="entry name" value="TPR"/>
    <property type="match status" value="1"/>
</dbReference>
<dbReference type="InterPro" id="IPR013105">
    <property type="entry name" value="TPR_2"/>
</dbReference>
<dbReference type="SMART" id="SM00028">
    <property type="entry name" value="TPR"/>
    <property type="match status" value="2"/>
</dbReference>
<comment type="caution">
    <text evidence="4">The sequence shown here is derived from an EMBL/GenBank/DDBJ whole genome shotgun (WGS) entry which is preliminary data.</text>
</comment>
<organism evidence="4 5">
    <name type="scientific">Psychroflexus planctonicus</name>
    <dbReference type="NCBI Taxonomy" id="1526575"/>
    <lineage>
        <taxon>Bacteria</taxon>
        <taxon>Pseudomonadati</taxon>
        <taxon>Bacteroidota</taxon>
        <taxon>Flavobacteriia</taxon>
        <taxon>Flavobacteriales</taxon>
        <taxon>Flavobacteriaceae</taxon>
        <taxon>Psychroflexus</taxon>
    </lineage>
</organism>
<proteinExistence type="predicted"/>
<dbReference type="Gene3D" id="1.25.40.10">
    <property type="entry name" value="Tetratricopeptide repeat domain"/>
    <property type="match status" value="1"/>
</dbReference>
<evidence type="ECO:0000256" key="1">
    <source>
        <dbReference type="ARBA" id="ARBA00022737"/>
    </source>
</evidence>
<accession>A0ABQ1SCJ1</accession>
<evidence type="ECO:0000256" key="3">
    <source>
        <dbReference type="PROSITE-ProRule" id="PRU00339"/>
    </source>
</evidence>
<dbReference type="Proteomes" id="UP000599179">
    <property type="component" value="Unassembled WGS sequence"/>
</dbReference>
<dbReference type="SUPFAM" id="SSF48452">
    <property type="entry name" value="TPR-like"/>
    <property type="match status" value="1"/>
</dbReference>